<dbReference type="Pfam" id="PF00400">
    <property type="entry name" value="WD40"/>
    <property type="match status" value="3"/>
</dbReference>
<proteinExistence type="predicted"/>
<reference evidence="2" key="1">
    <citation type="submission" date="2021-01" db="EMBL/GenBank/DDBJ databases">
        <authorList>
            <consortium name="Genoscope - CEA"/>
            <person name="William W."/>
        </authorList>
    </citation>
    <scope>NUCLEOTIDE SEQUENCE</scope>
</reference>
<feature type="repeat" description="WD" evidence="1">
    <location>
        <begin position="214"/>
        <end position="245"/>
    </location>
</feature>
<dbReference type="GO" id="GO:0097361">
    <property type="term" value="C:cytosolic [4Fe-4S] assembly targeting complex"/>
    <property type="evidence" value="ECO:0007669"/>
    <property type="project" value="TreeGrafter"/>
</dbReference>
<evidence type="ECO:0000313" key="2">
    <source>
        <dbReference type="EMBL" id="CAD8129587.1"/>
    </source>
</evidence>
<dbReference type="EMBL" id="CAJJDN010000231">
    <property type="protein sequence ID" value="CAD8129587.1"/>
    <property type="molecule type" value="Genomic_DNA"/>
</dbReference>
<keyword evidence="1" id="KW-0853">WD repeat</keyword>
<keyword evidence="3" id="KW-1185">Reference proteome</keyword>
<comment type="caution">
    <text evidence="2">The sequence shown here is derived from an EMBL/GenBank/DDBJ whole genome shotgun (WGS) entry which is preliminary data.</text>
</comment>
<accession>A0A8S1RQ52</accession>
<feature type="repeat" description="WD" evidence="1">
    <location>
        <begin position="259"/>
        <end position="290"/>
    </location>
</feature>
<protein>
    <recommendedName>
        <fullName evidence="4">WD40 repeat-containing protein</fullName>
    </recommendedName>
</protein>
<dbReference type="GO" id="GO:0016226">
    <property type="term" value="P:iron-sulfur cluster assembly"/>
    <property type="evidence" value="ECO:0007669"/>
    <property type="project" value="TreeGrafter"/>
</dbReference>
<sequence>MGICIDNNCQYQRPYCHYCLPNHCQHLNKLILSEMLNEWIQKRILSINDVQMNAQECKSILDSLLNKFIPYFNIKLEQLGISQINQIIKGLCQIELYEQQFFNKLKSSIEQVKQIVNKILKDFISQTDLKQNIIMQVKQPIIIKPIIQELTKQVNISKPKQFTFELIKQNSIKQDDYCCAIAFNKDGSILLAASYRYIKIYQNKEGKLNQIQCLREHTNTVYTLNFMKITNNFVSGSYDNQIIIWYVNGNNEWKCQQKLNGHLDRILCLLIHNTDSLIISGSGDKTIKFWIKQNQWLCQLTITEHTDYICSLSLSEEQNKVISCSADSQILVIGQ</sequence>
<gene>
    <name evidence="2" type="ORF">PSON_ATCC_30995.1.T2310018</name>
</gene>
<evidence type="ECO:0000313" key="3">
    <source>
        <dbReference type="Proteomes" id="UP000692954"/>
    </source>
</evidence>
<dbReference type="InterPro" id="IPR001680">
    <property type="entry name" value="WD40_rpt"/>
</dbReference>
<name>A0A8S1RQ52_9CILI</name>
<evidence type="ECO:0000256" key="1">
    <source>
        <dbReference type="PROSITE-ProRule" id="PRU00221"/>
    </source>
</evidence>
<dbReference type="PROSITE" id="PS50082">
    <property type="entry name" value="WD_REPEATS_2"/>
    <property type="match status" value="2"/>
</dbReference>
<dbReference type="PANTHER" id="PTHR19920:SF0">
    <property type="entry name" value="CYTOSOLIC IRON-SULFUR PROTEIN ASSEMBLY PROTEIN CIAO1-RELATED"/>
    <property type="match status" value="1"/>
</dbReference>
<evidence type="ECO:0008006" key="4">
    <source>
        <dbReference type="Google" id="ProtNLM"/>
    </source>
</evidence>
<dbReference type="SMART" id="SM00320">
    <property type="entry name" value="WD40"/>
    <property type="match status" value="4"/>
</dbReference>
<dbReference type="OrthoDB" id="10255630at2759"/>
<organism evidence="2 3">
    <name type="scientific">Paramecium sonneborni</name>
    <dbReference type="NCBI Taxonomy" id="65129"/>
    <lineage>
        <taxon>Eukaryota</taxon>
        <taxon>Sar</taxon>
        <taxon>Alveolata</taxon>
        <taxon>Ciliophora</taxon>
        <taxon>Intramacronucleata</taxon>
        <taxon>Oligohymenophorea</taxon>
        <taxon>Peniculida</taxon>
        <taxon>Parameciidae</taxon>
        <taxon>Paramecium</taxon>
    </lineage>
</organism>
<dbReference type="Proteomes" id="UP000692954">
    <property type="component" value="Unassembled WGS sequence"/>
</dbReference>
<dbReference type="PANTHER" id="PTHR19920">
    <property type="entry name" value="WD40 PROTEIN CIAO1"/>
    <property type="match status" value="1"/>
</dbReference>
<dbReference type="AlphaFoldDB" id="A0A8S1RQ52"/>
<dbReference type="PROSITE" id="PS50294">
    <property type="entry name" value="WD_REPEATS_REGION"/>
    <property type="match status" value="2"/>
</dbReference>